<name>A0A9Q0LC54_ANAIG</name>
<gene>
    <name evidence="2" type="ORF">M0811_10888</name>
</gene>
<reference evidence="2" key="1">
    <citation type="submission" date="2022-10" db="EMBL/GenBank/DDBJ databases">
        <title>Novel sulphate-reducing endosymbionts in the free-living metamonad Anaeramoeba.</title>
        <authorList>
            <person name="Jerlstrom-Hultqvist J."/>
            <person name="Cepicka I."/>
            <person name="Gallot-Lavallee L."/>
            <person name="Salas-Leiva D."/>
            <person name="Curtis B.A."/>
            <person name="Zahonova K."/>
            <person name="Pipaliya S."/>
            <person name="Dacks J."/>
            <person name="Roger A.J."/>
        </authorList>
    </citation>
    <scope>NUCLEOTIDE SEQUENCE</scope>
    <source>
        <strain evidence="2">BMAN</strain>
    </source>
</reference>
<feature type="transmembrane region" description="Helical" evidence="1">
    <location>
        <begin position="12"/>
        <end position="32"/>
    </location>
</feature>
<evidence type="ECO:0000313" key="3">
    <source>
        <dbReference type="Proteomes" id="UP001149090"/>
    </source>
</evidence>
<dbReference type="AlphaFoldDB" id="A0A9Q0LC54"/>
<organism evidence="2 3">
    <name type="scientific">Anaeramoeba ignava</name>
    <name type="common">Anaerobic marine amoeba</name>
    <dbReference type="NCBI Taxonomy" id="1746090"/>
    <lineage>
        <taxon>Eukaryota</taxon>
        <taxon>Metamonada</taxon>
        <taxon>Anaeramoebidae</taxon>
        <taxon>Anaeramoeba</taxon>
    </lineage>
</organism>
<feature type="transmembrane region" description="Helical" evidence="1">
    <location>
        <begin position="44"/>
        <end position="66"/>
    </location>
</feature>
<feature type="transmembrane region" description="Helical" evidence="1">
    <location>
        <begin position="219"/>
        <end position="238"/>
    </location>
</feature>
<keyword evidence="3" id="KW-1185">Reference proteome</keyword>
<feature type="transmembrane region" description="Helical" evidence="1">
    <location>
        <begin position="138"/>
        <end position="158"/>
    </location>
</feature>
<feature type="transmembrane region" description="Helical" evidence="1">
    <location>
        <begin position="114"/>
        <end position="132"/>
    </location>
</feature>
<dbReference type="EMBL" id="JAPDFW010000095">
    <property type="protein sequence ID" value="KAJ5070416.1"/>
    <property type="molecule type" value="Genomic_DNA"/>
</dbReference>
<keyword evidence="1" id="KW-1133">Transmembrane helix</keyword>
<feature type="transmembrane region" description="Helical" evidence="1">
    <location>
        <begin position="178"/>
        <end position="199"/>
    </location>
</feature>
<comment type="caution">
    <text evidence="2">The sequence shown here is derived from an EMBL/GenBank/DDBJ whole genome shotgun (WGS) entry which is preliminary data.</text>
</comment>
<feature type="transmembrane region" description="Helical" evidence="1">
    <location>
        <begin position="78"/>
        <end position="102"/>
    </location>
</feature>
<protein>
    <submittedName>
        <fullName evidence="2">Uncharacterized protein</fullName>
    </submittedName>
</protein>
<keyword evidence="1" id="KW-0812">Transmembrane</keyword>
<accession>A0A9Q0LC54</accession>
<dbReference type="Proteomes" id="UP001149090">
    <property type="component" value="Unassembled WGS sequence"/>
</dbReference>
<proteinExistence type="predicted"/>
<evidence type="ECO:0000256" key="1">
    <source>
        <dbReference type="SAM" id="Phobius"/>
    </source>
</evidence>
<evidence type="ECO:0000313" key="2">
    <source>
        <dbReference type="EMBL" id="KAJ5070416.1"/>
    </source>
</evidence>
<keyword evidence="1" id="KW-0472">Membrane</keyword>
<sequence>MHGSSYIDVASALIYLMLFALILIFWINGIITKKIKENTTIPSWVLHLFYALMTVFLLARTITFLVDISYYEKNKNDSIINHIIAFETNLFVAAFLLLFLGLEELRKEGKKFHPFWIFISFFILVVGIHLYLTFTHFIAATIFLATSIFICGVFFVFYSRYFFNQAKATGIAILLKKIFIVLILSSICFLIRIPLAVYLNGFSDDLTNEQWCSLLLANLVIAEVLPILLFLFVIYSSLERADKPRETKTYQVMDETENENLLIDNKNIDFEKKEEKV</sequence>